<name>A0AAW1W8G8_RUBAR</name>
<dbReference type="AlphaFoldDB" id="A0AAW1W8G8"/>
<evidence type="ECO:0000313" key="1">
    <source>
        <dbReference type="EMBL" id="KAK9921022.1"/>
    </source>
</evidence>
<reference evidence="1 2" key="1">
    <citation type="journal article" date="2023" name="G3 (Bethesda)">
        <title>A chromosome-length genome assembly and annotation of blackberry (Rubus argutus, cv. 'Hillquist').</title>
        <authorList>
            <person name="Bruna T."/>
            <person name="Aryal R."/>
            <person name="Dudchenko O."/>
            <person name="Sargent D.J."/>
            <person name="Mead D."/>
            <person name="Buti M."/>
            <person name="Cavallini A."/>
            <person name="Hytonen T."/>
            <person name="Andres J."/>
            <person name="Pham M."/>
            <person name="Weisz D."/>
            <person name="Mascagni F."/>
            <person name="Usai G."/>
            <person name="Natali L."/>
            <person name="Bassil N."/>
            <person name="Fernandez G.E."/>
            <person name="Lomsadze A."/>
            <person name="Armour M."/>
            <person name="Olukolu B."/>
            <person name="Poorten T."/>
            <person name="Britton C."/>
            <person name="Davik J."/>
            <person name="Ashrafi H."/>
            <person name="Aiden E.L."/>
            <person name="Borodovsky M."/>
            <person name="Worthington M."/>
        </authorList>
    </citation>
    <scope>NUCLEOTIDE SEQUENCE [LARGE SCALE GENOMIC DNA]</scope>
    <source>
        <strain evidence="1">PI 553951</strain>
    </source>
</reference>
<dbReference type="EMBL" id="JBEDUW010000006">
    <property type="protein sequence ID" value="KAK9921022.1"/>
    <property type="molecule type" value="Genomic_DNA"/>
</dbReference>
<sequence>MVFHCNQSAPQQLYLNHVPPICNTQPISQSQPPARSFNHHKYTTHHHGAHLCPHSQSSMASITNPFTSPSSTHLCLTNPTKQLCHPVPSPLHHPSFSINQTANP</sequence>
<dbReference type="Proteomes" id="UP001457282">
    <property type="component" value="Unassembled WGS sequence"/>
</dbReference>
<protein>
    <submittedName>
        <fullName evidence="1">Uncharacterized protein</fullName>
    </submittedName>
</protein>
<keyword evidence="2" id="KW-1185">Reference proteome</keyword>
<proteinExistence type="predicted"/>
<accession>A0AAW1W8G8</accession>
<comment type="caution">
    <text evidence="1">The sequence shown here is derived from an EMBL/GenBank/DDBJ whole genome shotgun (WGS) entry which is preliminary data.</text>
</comment>
<organism evidence="1 2">
    <name type="scientific">Rubus argutus</name>
    <name type="common">Southern blackberry</name>
    <dbReference type="NCBI Taxonomy" id="59490"/>
    <lineage>
        <taxon>Eukaryota</taxon>
        <taxon>Viridiplantae</taxon>
        <taxon>Streptophyta</taxon>
        <taxon>Embryophyta</taxon>
        <taxon>Tracheophyta</taxon>
        <taxon>Spermatophyta</taxon>
        <taxon>Magnoliopsida</taxon>
        <taxon>eudicotyledons</taxon>
        <taxon>Gunneridae</taxon>
        <taxon>Pentapetalae</taxon>
        <taxon>rosids</taxon>
        <taxon>fabids</taxon>
        <taxon>Rosales</taxon>
        <taxon>Rosaceae</taxon>
        <taxon>Rosoideae</taxon>
        <taxon>Rosoideae incertae sedis</taxon>
        <taxon>Rubus</taxon>
    </lineage>
</organism>
<gene>
    <name evidence="1" type="ORF">M0R45_029553</name>
</gene>
<evidence type="ECO:0000313" key="2">
    <source>
        <dbReference type="Proteomes" id="UP001457282"/>
    </source>
</evidence>